<dbReference type="GO" id="GO:0016740">
    <property type="term" value="F:transferase activity"/>
    <property type="evidence" value="ECO:0007669"/>
    <property type="project" value="UniProtKB-KW"/>
</dbReference>
<gene>
    <name evidence="2" type="ORF">ACFPGP_08230</name>
</gene>
<proteinExistence type="predicted"/>
<dbReference type="Proteomes" id="UP001596087">
    <property type="component" value="Unassembled WGS sequence"/>
</dbReference>
<sequence length="307" mass="34969">MSPRSADAADTAGDDVRWLQFGFSIAGTQKSGTSSLSALLDEHPQVKRAPKKEMHFFDDERRRWGREDYSSYRVPTRGRHTTVGDATPIYLWWPGALERMHTYNPEMLIIGIFRDPLERLFSQWMMVVNKWPGQALDWPEFITRHAPDGLEERVPPVWKRKGYKMLSGVGRGFYGAQVERAEQIFGRERVHWVEFRAFLADHVGTLDALTDHLGLERFAEHPELPHGMKGKVGVRGTAPVATDLERLAERYRDDLALFRERTGLEVGHWPVQRILDGTLDPAELAATFAAKVVPSTTIGPAERRRKG</sequence>
<dbReference type="InterPro" id="IPR027417">
    <property type="entry name" value="P-loop_NTPase"/>
</dbReference>
<protein>
    <submittedName>
        <fullName evidence="2">Sulfotransferase family protein</fullName>
        <ecNumber evidence="2">2.8.2.-</ecNumber>
    </submittedName>
</protein>
<dbReference type="EC" id="2.8.2.-" evidence="2"/>
<dbReference type="PANTHER" id="PTHR10605:SF56">
    <property type="entry name" value="BIFUNCTIONAL HEPARAN SULFATE N-DEACETYLASE_N-SULFOTRANSFERASE"/>
    <property type="match status" value="1"/>
</dbReference>
<dbReference type="Pfam" id="PF13469">
    <property type="entry name" value="Sulfotransfer_3"/>
    <property type="match status" value="1"/>
</dbReference>
<dbReference type="SUPFAM" id="SSF52540">
    <property type="entry name" value="P-loop containing nucleoside triphosphate hydrolases"/>
    <property type="match status" value="1"/>
</dbReference>
<dbReference type="Gene3D" id="3.40.50.300">
    <property type="entry name" value="P-loop containing nucleotide triphosphate hydrolases"/>
    <property type="match status" value="1"/>
</dbReference>
<evidence type="ECO:0000313" key="2">
    <source>
        <dbReference type="EMBL" id="MFC5176657.1"/>
    </source>
</evidence>
<evidence type="ECO:0000256" key="1">
    <source>
        <dbReference type="ARBA" id="ARBA00022679"/>
    </source>
</evidence>
<dbReference type="PANTHER" id="PTHR10605">
    <property type="entry name" value="HEPARAN SULFATE SULFOTRANSFERASE"/>
    <property type="match status" value="1"/>
</dbReference>
<accession>A0ABW0BI38</accession>
<comment type="caution">
    <text evidence="2">The sequence shown here is derived from an EMBL/GenBank/DDBJ whole genome shotgun (WGS) entry which is preliminary data.</text>
</comment>
<keyword evidence="3" id="KW-1185">Reference proteome</keyword>
<dbReference type="InterPro" id="IPR037359">
    <property type="entry name" value="NST/OST"/>
</dbReference>
<organism evidence="2 3">
    <name type="scientific">Nocardioides taihuensis</name>
    <dbReference type="NCBI Taxonomy" id="1835606"/>
    <lineage>
        <taxon>Bacteria</taxon>
        <taxon>Bacillati</taxon>
        <taxon>Actinomycetota</taxon>
        <taxon>Actinomycetes</taxon>
        <taxon>Propionibacteriales</taxon>
        <taxon>Nocardioidaceae</taxon>
        <taxon>Nocardioides</taxon>
    </lineage>
</organism>
<keyword evidence="1 2" id="KW-0808">Transferase</keyword>
<evidence type="ECO:0000313" key="3">
    <source>
        <dbReference type="Proteomes" id="UP001596087"/>
    </source>
</evidence>
<name>A0ABW0BI38_9ACTN</name>
<reference evidence="3" key="1">
    <citation type="journal article" date="2019" name="Int. J. Syst. Evol. Microbiol.">
        <title>The Global Catalogue of Microorganisms (GCM) 10K type strain sequencing project: providing services to taxonomists for standard genome sequencing and annotation.</title>
        <authorList>
            <consortium name="The Broad Institute Genomics Platform"/>
            <consortium name="The Broad Institute Genome Sequencing Center for Infectious Disease"/>
            <person name="Wu L."/>
            <person name="Ma J."/>
        </authorList>
    </citation>
    <scope>NUCLEOTIDE SEQUENCE [LARGE SCALE GENOMIC DNA]</scope>
    <source>
        <strain evidence="3">DFY41</strain>
    </source>
</reference>
<dbReference type="RefSeq" id="WP_378589133.1">
    <property type="nucleotide sequence ID" value="NZ_JBHSKD010000008.1"/>
</dbReference>
<dbReference type="EMBL" id="JBHSKD010000008">
    <property type="protein sequence ID" value="MFC5176657.1"/>
    <property type="molecule type" value="Genomic_DNA"/>
</dbReference>